<dbReference type="GO" id="GO:0016791">
    <property type="term" value="F:phosphatase activity"/>
    <property type="evidence" value="ECO:0007669"/>
    <property type="project" value="TreeGrafter"/>
</dbReference>
<dbReference type="STRING" id="1802701.A3A33_02030"/>
<sequence length="218" mass="24638">MKTQFIYVIRHGETKENKDGVYQGRTIESSINETGKIQSKLLGKFMKAFENYFPLPFIIFSSSATRALQTGAAVEYSMFGSHRLELVSMPELQEIDHGEWEGRRHADIQAAYPELYKLWLEHPMAMCFPGGESSKNAESRVLSGLKKILEGTDGNILIVGHVITNLFVLCNLLKNPKMIRGVRQHNTCLNVIERNGNEFKDIMLNSTAHLLTPPEAQK</sequence>
<dbReference type="PROSITE" id="PS00175">
    <property type="entry name" value="PG_MUTASE"/>
    <property type="match status" value="1"/>
</dbReference>
<dbReference type="CDD" id="cd07067">
    <property type="entry name" value="HP_PGM_like"/>
    <property type="match status" value="1"/>
</dbReference>
<dbReference type="Gene3D" id="3.40.50.1240">
    <property type="entry name" value="Phosphoglycerate mutase-like"/>
    <property type="match status" value="1"/>
</dbReference>
<dbReference type="Pfam" id="PF00300">
    <property type="entry name" value="His_Phos_1"/>
    <property type="match status" value="1"/>
</dbReference>
<dbReference type="InterPro" id="IPR029033">
    <property type="entry name" value="His_PPase_superfam"/>
</dbReference>
<dbReference type="InterPro" id="IPR013078">
    <property type="entry name" value="His_Pase_superF_clade-1"/>
</dbReference>
<dbReference type="PANTHER" id="PTHR48100:SF10">
    <property type="entry name" value="2-CARBOXY-D-ARABINITOL-1-PHOSPHATASE-RELATED"/>
    <property type="match status" value="1"/>
</dbReference>
<gene>
    <name evidence="1" type="ORF">A3A33_02030</name>
</gene>
<dbReference type="EMBL" id="MGKP01000022">
    <property type="protein sequence ID" value="OGN28259.1"/>
    <property type="molecule type" value="Genomic_DNA"/>
</dbReference>
<evidence type="ECO:0000313" key="1">
    <source>
        <dbReference type="EMBL" id="OGN28259.1"/>
    </source>
</evidence>
<name>A0A1F8GUZ1_9BACT</name>
<evidence type="ECO:0000313" key="2">
    <source>
        <dbReference type="Proteomes" id="UP000179047"/>
    </source>
</evidence>
<dbReference type="InterPro" id="IPR050275">
    <property type="entry name" value="PGM_Phosphatase"/>
</dbReference>
<reference evidence="1 2" key="1">
    <citation type="journal article" date="2016" name="Nat. Commun.">
        <title>Thousands of microbial genomes shed light on interconnected biogeochemical processes in an aquifer system.</title>
        <authorList>
            <person name="Anantharaman K."/>
            <person name="Brown C.T."/>
            <person name="Hug L.A."/>
            <person name="Sharon I."/>
            <person name="Castelle C.J."/>
            <person name="Probst A.J."/>
            <person name="Thomas B.C."/>
            <person name="Singh A."/>
            <person name="Wilkins M.J."/>
            <person name="Karaoz U."/>
            <person name="Brodie E.L."/>
            <person name="Williams K.H."/>
            <person name="Hubbard S.S."/>
            <person name="Banfield J.F."/>
        </authorList>
    </citation>
    <scope>NUCLEOTIDE SEQUENCE [LARGE SCALE GENOMIC DNA]</scope>
</reference>
<dbReference type="Proteomes" id="UP000179047">
    <property type="component" value="Unassembled WGS sequence"/>
</dbReference>
<protein>
    <recommendedName>
        <fullName evidence="3">Histidine phosphatase family protein</fullName>
    </recommendedName>
</protein>
<accession>A0A1F8GUZ1</accession>
<dbReference type="AlphaFoldDB" id="A0A1F8GUZ1"/>
<evidence type="ECO:0008006" key="3">
    <source>
        <dbReference type="Google" id="ProtNLM"/>
    </source>
</evidence>
<dbReference type="InterPro" id="IPR001345">
    <property type="entry name" value="PG/BPGM_mutase_AS"/>
</dbReference>
<dbReference type="PANTHER" id="PTHR48100">
    <property type="entry name" value="BROAD-SPECIFICITY PHOSPHATASE YOR283W-RELATED"/>
    <property type="match status" value="1"/>
</dbReference>
<dbReference type="SUPFAM" id="SSF53254">
    <property type="entry name" value="Phosphoglycerate mutase-like"/>
    <property type="match status" value="1"/>
</dbReference>
<organism evidence="1 2">
    <name type="scientific">Candidatus Yanofskybacteria bacterium RIFCSPLOWO2_01_FULL_49_25</name>
    <dbReference type="NCBI Taxonomy" id="1802701"/>
    <lineage>
        <taxon>Bacteria</taxon>
        <taxon>Candidatus Yanofskyibacteriota</taxon>
    </lineage>
</organism>
<comment type="caution">
    <text evidence="1">The sequence shown here is derived from an EMBL/GenBank/DDBJ whole genome shotgun (WGS) entry which is preliminary data.</text>
</comment>
<dbReference type="SMART" id="SM00855">
    <property type="entry name" value="PGAM"/>
    <property type="match status" value="1"/>
</dbReference>
<proteinExistence type="predicted"/>